<feature type="region of interest" description="Disordered" evidence="1">
    <location>
        <begin position="224"/>
        <end position="248"/>
    </location>
</feature>
<accession>A0ABS7G1G5</accession>
<comment type="caution">
    <text evidence="2">The sequence shown here is derived from an EMBL/GenBank/DDBJ whole genome shotgun (WGS) entry which is preliminary data.</text>
</comment>
<gene>
    <name evidence="2" type="ORF">K1Y72_24170</name>
</gene>
<dbReference type="InterPro" id="IPR010775">
    <property type="entry name" value="DUF1365"/>
</dbReference>
<name>A0ABS7G1G5_9ACTN</name>
<dbReference type="RefSeq" id="WP_220168721.1">
    <property type="nucleotide sequence ID" value="NZ_JAIBOA010000016.1"/>
</dbReference>
<dbReference type="Pfam" id="PF07103">
    <property type="entry name" value="DUF1365"/>
    <property type="match status" value="1"/>
</dbReference>
<protein>
    <submittedName>
        <fullName evidence="2">DUF1365 domain-containing protein</fullName>
    </submittedName>
</protein>
<evidence type="ECO:0000313" key="2">
    <source>
        <dbReference type="EMBL" id="MBW8485498.1"/>
    </source>
</evidence>
<sequence length="248" mass="26949">MTVPAEGALYECELTHVRPGPVGNAFTYGTYLWLIDPRRPPDLPRPLRPLARFAPPAATTADLEGFLAAHGEDTGGGPVLRLGHARVLGHVFDPLTVSWCFRPDGGLACVVAEVHNTYGERHRYLLHPDGRGRAETGKRFYVSPFQPMEGEYRMSLPVPGDTLALTIALHRDGARPFVATLRGRRRPATAASLLAAAARHPAAPLAGLARIHYQGVKLYARGLRPYPRPRARPDVPQPTASEAGGERP</sequence>
<organism evidence="2 3">
    <name type="scientific">Actinomadura parmotrematis</name>
    <dbReference type="NCBI Taxonomy" id="2864039"/>
    <lineage>
        <taxon>Bacteria</taxon>
        <taxon>Bacillati</taxon>
        <taxon>Actinomycetota</taxon>
        <taxon>Actinomycetes</taxon>
        <taxon>Streptosporangiales</taxon>
        <taxon>Thermomonosporaceae</taxon>
        <taxon>Actinomadura</taxon>
    </lineage>
</organism>
<reference evidence="2 3" key="1">
    <citation type="submission" date="2021-07" db="EMBL/GenBank/DDBJ databases">
        <title>Actinomadura sp. PM05-2 isolated from lichen.</title>
        <authorList>
            <person name="Somphong A."/>
            <person name="Phongsopitanun W."/>
            <person name="Tanasupawat S."/>
            <person name="Peongsungnone V."/>
        </authorList>
    </citation>
    <scope>NUCLEOTIDE SEQUENCE [LARGE SCALE GENOMIC DNA]</scope>
    <source>
        <strain evidence="2 3">PM05-2</strain>
    </source>
</reference>
<dbReference type="PANTHER" id="PTHR33973">
    <property type="entry name" value="OS07G0153300 PROTEIN"/>
    <property type="match status" value="1"/>
</dbReference>
<dbReference type="PANTHER" id="PTHR33973:SF4">
    <property type="entry name" value="OS07G0153300 PROTEIN"/>
    <property type="match status" value="1"/>
</dbReference>
<evidence type="ECO:0000256" key="1">
    <source>
        <dbReference type="SAM" id="MobiDB-lite"/>
    </source>
</evidence>
<proteinExistence type="predicted"/>
<evidence type="ECO:0000313" key="3">
    <source>
        <dbReference type="Proteomes" id="UP000774570"/>
    </source>
</evidence>
<keyword evidence="3" id="KW-1185">Reference proteome</keyword>
<dbReference type="Proteomes" id="UP000774570">
    <property type="component" value="Unassembled WGS sequence"/>
</dbReference>
<dbReference type="EMBL" id="JAIBOA010000016">
    <property type="protein sequence ID" value="MBW8485498.1"/>
    <property type="molecule type" value="Genomic_DNA"/>
</dbReference>